<sequence length="78" mass="8990">MTAIYCVDEYNNSFNETNKLLYINFSSIAKEIIALKKKSGNSFSHIATEFSYKISQQYILSSNNSKFKDIIEELAHLE</sequence>
<protein>
    <submittedName>
        <fullName evidence="1">Uncharacterized protein</fullName>
    </submittedName>
</protein>
<organism evidence="1 2">
    <name type="scientific">Desulfovibrio piger ATCC 29098</name>
    <dbReference type="NCBI Taxonomy" id="411464"/>
    <lineage>
        <taxon>Bacteria</taxon>
        <taxon>Pseudomonadati</taxon>
        <taxon>Thermodesulfobacteriota</taxon>
        <taxon>Desulfovibrionia</taxon>
        <taxon>Desulfovibrionales</taxon>
        <taxon>Desulfovibrionaceae</taxon>
        <taxon>Desulfovibrio</taxon>
    </lineage>
</organism>
<accession>B6WVI6</accession>
<evidence type="ECO:0000313" key="2">
    <source>
        <dbReference type="Proteomes" id="UP000003676"/>
    </source>
</evidence>
<dbReference type="HOGENOM" id="CLU_2616268_0_0_7"/>
<dbReference type="EMBL" id="ABXU01000064">
    <property type="protein sequence ID" value="EEB33037.1"/>
    <property type="molecule type" value="Genomic_DNA"/>
</dbReference>
<name>B6WVI6_9BACT</name>
<reference evidence="1 2" key="1">
    <citation type="submission" date="2008-10" db="EMBL/GenBank/DDBJ databases">
        <title>Draft genome sequence of Desulvovibrio piger (ATCC 29098).</title>
        <authorList>
            <person name="Sudarsanam P."/>
            <person name="Ley R."/>
            <person name="Guruge J."/>
            <person name="Turnbaugh P.J."/>
            <person name="Mahowald M."/>
            <person name="Liep D."/>
            <person name="Gordon J."/>
        </authorList>
    </citation>
    <scope>NUCLEOTIDE SEQUENCE [LARGE SCALE GENOMIC DNA]</scope>
    <source>
        <strain evidence="1 2">ATCC 29098</strain>
    </source>
</reference>
<dbReference type="AlphaFoldDB" id="B6WVI6"/>
<evidence type="ECO:0000313" key="1">
    <source>
        <dbReference type="EMBL" id="EEB33037.1"/>
    </source>
</evidence>
<dbReference type="Proteomes" id="UP000003676">
    <property type="component" value="Unassembled WGS sequence"/>
</dbReference>
<dbReference type="RefSeq" id="WP_006007448.1">
    <property type="nucleotide sequence ID" value="NZ_DS996359.1"/>
</dbReference>
<gene>
    <name evidence="1" type="ORF">DESPIG_02102</name>
</gene>
<reference evidence="1 2" key="2">
    <citation type="submission" date="2008-10" db="EMBL/GenBank/DDBJ databases">
        <authorList>
            <person name="Fulton L."/>
            <person name="Clifton S."/>
            <person name="Fulton B."/>
            <person name="Xu J."/>
            <person name="Minx P."/>
            <person name="Pepin K.H."/>
            <person name="Johnson M."/>
            <person name="Bhonagiri V."/>
            <person name="Nash W.E."/>
            <person name="Mardis E.R."/>
            <person name="Wilson R.K."/>
        </authorList>
    </citation>
    <scope>NUCLEOTIDE SEQUENCE [LARGE SCALE GENOMIC DNA]</scope>
    <source>
        <strain evidence="1 2">ATCC 29098</strain>
    </source>
</reference>
<proteinExistence type="predicted"/>
<comment type="caution">
    <text evidence="1">The sequence shown here is derived from an EMBL/GenBank/DDBJ whole genome shotgun (WGS) entry which is preliminary data.</text>
</comment>